<dbReference type="InterPro" id="IPR050624">
    <property type="entry name" value="HTH-type_Tx_Regulator"/>
</dbReference>
<dbReference type="PANTHER" id="PTHR43479:SF11">
    <property type="entry name" value="ACREF_ENVCD OPERON REPRESSOR-RELATED"/>
    <property type="match status" value="1"/>
</dbReference>
<proteinExistence type="predicted"/>
<dbReference type="RefSeq" id="WP_340675241.1">
    <property type="nucleotide sequence ID" value="NZ_JBHTIT010000001.1"/>
</dbReference>
<dbReference type="PRINTS" id="PR00455">
    <property type="entry name" value="HTHTETR"/>
</dbReference>
<dbReference type="InterPro" id="IPR001647">
    <property type="entry name" value="HTH_TetR"/>
</dbReference>
<dbReference type="Pfam" id="PF00440">
    <property type="entry name" value="TetR_N"/>
    <property type="match status" value="1"/>
</dbReference>
<evidence type="ECO:0000256" key="1">
    <source>
        <dbReference type="ARBA" id="ARBA00023125"/>
    </source>
</evidence>
<evidence type="ECO:0000259" key="3">
    <source>
        <dbReference type="PROSITE" id="PS50977"/>
    </source>
</evidence>
<dbReference type="PROSITE" id="PS01081">
    <property type="entry name" value="HTH_TETR_1"/>
    <property type="match status" value="1"/>
</dbReference>
<dbReference type="Gene3D" id="1.10.357.10">
    <property type="entry name" value="Tetracycline Repressor, domain 2"/>
    <property type="match status" value="1"/>
</dbReference>
<evidence type="ECO:0000256" key="2">
    <source>
        <dbReference type="PROSITE-ProRule" id="PRU00335"/>
    </source>
</evidence>
<dbReference type="EMBL" id="JBHTIT010000001">
    <property type="protein sequence ID" value="MFD0949274.1"/>
    <property type="molecule type" value="Genomic_DNA"/>
</dbReference>
<dbReference type="SUPFAM" id="SSF46689">
    <property type="entry name" value="Homeodomain-like"/>
    <property type="match status" value="1"/>
</dbReference>
<comment type="caution">
    <text evidence="4">The sequence shown here is derived from an EMBL/GenBank/DDBJ whole genome shotgun (WGS) entry which is preliminary data.</text>
</comment>
<dbReference type="PANTHER" id="PTHR43479">
    <property type="entry name" value="ACREF/ENVCD OPERON REPRESSOR-RELATED"/>
    <property type="match status" value="1"/>
</dbReference>
<dbReference type="InterPro" id="IPR009057">
    <property type="entry name" value="Homeodomain-like_sf"/>
</dbReference>
<sequence length="201" mass="23196">MRKTPKQERSRQMIDTLIDATARCIIEKGLDFTTTSRIAELANVSVGSLYQYFSSKEALIEALMNNMASDIGKGLQRLPISETSTLRDLVTGAIHYGFTMLNSRNGLYLELARNWHRLPTDKVANALQQHFLELSRIYFLKYYREYPIENLEVRIFIIVNSTIFTMVRLISQENSMWREEDVENGLIEMILAYLQTKTTAA</sequence>
<dbReference type="PROSITE" id="PS50977">
    <property type="entry name" value="HTH_TETR_2"/>
    <property type="match status" value="1"/>
</dbReference>
<reference evidence="5" key="1">
    <citation type="journal article" date="2019" name="Int. J. Syst. Evol. Microbiol.">
        <title>The Global Catalogue of Microorganisms (GCM) 10K type strain sequencing project: providing services to taxonomists for standard genome sequencing and annotation.</title>
        <authorList>
            <consortium name="The Broad Institute Genomics Platform"/>
            <consortium name="The Broad Institute Genome Sequencing Center for Infectious Disease"/>
            <person name="Wu L."/>
            <person name="Ma J."/>
        </authorList>
    </citation>
    <scope>NUCLEOTIDE SEQUENCE [LARGE SCALE GENOMIC DNA]</scope>
    <source>
        <strain evidence="5">CCUG 63419</strain>
    </source>
</reference>
<name>A0ABW3HDM8_9GAMM</name>
<protein>
    <submittedName>
        <fullName evidence="4">TetR/AcrR family transcriptional regulator</fullName>
    </submittedName>
</protein>
<accession>A0ABW3HDM8</accession>
<organism evidence="4 5">
    <name type="scientific">Paraperlucidibaca wandonensis</name>
    <dbReference type="NCBI Taxonomy" id="1268273"/>
    <lineage>
        <taxon>Bacteria</taxon>
        <taxon>Pseudomonadati</taxon>
        <taxon>Pseudomonadota</taxon>
        <taxon>Gammaproteobacteria</taxon>
        <taxon>Moraxellales</taxon>
        <taxon>Moraxellaceae</taxon>
        <taxon>Paraperlucidibaca</taxon>
    </lineage>
</organism>
<keyword evidence="5" id="KW-1185">Reference proteome</keyword>
<keyword evidence="1 2" id="KW-0238">DNA-binding</keyword>
<dbReference type="Proteomes" id="UP001597044">
    <property type="component" value="Unassembled WGS sequence"/>
</dbReference>
<evidence type="ECO:0000313" key="5">
    <source>
        <dbReference type="Proteomes" id="UP001597044"/>
    </source>
</evidence>
<dbReference type="InterPro" id="IPR023772">
    <property type="entry name" value="DNA-bd_HTH_TetR-type_CS"/>
</dbReference>
<gene>
    <name evidence="4" type="ORF">ACFQ0F_02525</name>
</gene>
<evidence type="ECO:0000313" key="4">
    <source>
        <dbReference type="EMBL" id="MFD0949274.1"/>
    </source>
</evidence>
<feature type="DNA-binding region" description="H-T-H motif" evidence="2">
    <location>
        <begin position="34"/>
        <end position="53"/>
    </location>
</feature>
<feature type="domain" description="HTH tetR-type" evidence="3">
    <location>
        <begin position="11"/>
        <end position="71"/>
    </location>
</feature>